<protein>
    <recommendedName>
        <fullName evidence="5">Transmembrane protein</fullName>
    </recommendedName>
</protein>
<sequence length="1470" mass="167844">MTQFICVMILSVFFVLLGKASECESLIQEFSIIGTVNESLSWDLHKTFFRGSDLKSNVSLSGMPFASTSDPIQQLGYGTNHGDEDIGVILTLKPLVSQETRAWMNDFIFLEQNETDVDIHYSLNHPLHTSQTPYFYDFITVHKSPALVCYDADFVTETTIIVDCSTNLAGVANGFIFIDVVSGEKHIQNNDNPHNYNLTKARKIVTLNYTAQDQEFGSVKANPKIYLFRGEPAWATENYTKDKLDNDCELEVFLIDFKSEDDQKYIAMLNTTLLTKLLPQPVDNFTLIDFQIEPNGELYVLDAFHGVYVLQITNTNQFKLLQHFENPTKEQIYAFDFNYLGNPDGTYTQHLVLAYKNKVVVFENFIQKQIFQLPHPAVYGELRLSMSQEFLVIIQKQGTYLYHINEAMQLFKNEDYFEQVLVNPYYPDLIGINQQKAFRYALSKGQLNMFSQKKPSETQIQFNLNSWPQNGGKMCSVLIKCTILPENDTNIYRTSDDPFPDEIVYPAKPIVVDLLASGPSLIYQQLANNSNVDLTLDSMWEVYVKGVDLPEAKDVVYADLLVLDQGDRVYFLFQTPDQNCTMIRCSNHDIKNTTLQQCKKIDEFHVPFILNKTKNSFTWWQSYNMVTYVYKETDFLIKVFTSAGSSQETSRIEFDSQDSTNKIYSVAYLQNAVFIAQTAKYQISVWSVRGDIKEIYVINQKVLSSQGYNGTFIPVAVYGNPKIRGQIVFIQTQEEVLIGEFANGNNIHIFHLMRTIPIIPKSQVSIAIGPFTFTIVQKTASEQILEEYDWQHLQLIDLNKRLPLYKYQLQEPLNIDYCSQSGWLFVRAIDTVAQETVILVYEPNVLSHVSLHKVIQTGYKITDVFDMAVDGNQQMFIYFNDNKVNKFITLLQDAVLTIEPKENVTDYVNKLESTVQISSALGGNSLQINEKIKLINTNSKIHVKQKTLDENKYMFYYHKNDADQSLEFNTNWYVGQPYDLFVLCQQCGDQVMIEPQIVKSSNGSDMKYVIYDGFQFDNDTLVYQADKALIFQHKNGSFLNRISLEASLGEAQRCELLTVTKDSKYIISTVIGSGDVQALVNECTGTKCQKFDQGIVTLAGVSQAIKMRFVFGRNFIVLNTDPVSYSKFESSIIVYSFNTSGSAFSILSQKVINTKYLGATSTVQIADFCHLTVSESIYAILFTDINKGIWIVNLGSNVDGSVTELNKELINLRGYENEQYYLRDDTHFHQIKILSQEQSDKLFKIQLLITTSNVANYIFYIELDISSKTGVSYKSQSLKLQQVLFNYGDWKSANKMSYAANHVSVAYTDGNEVLLAVYKIEVKKLDEVKTVPFIYGIRADYNSPLPADFAMILSQYENQTYLYANIEFDSLFSEHTLYRYTINDKPKLLLKNCSTLNEQVMDLYAVNHFGASFGKIILWDFENVPDIDDSSSSNWWWITLIVIFGVIILGGVGYFLYKKFGKKGVEPLLG</sequence>
<accession>A0A8S1R718</accession>
<dbReference type="Proteomes" id="UP000692954">
    <property type="component" value="Unassembled WGS sequence"/>
</dbReference>
<keyword evidence="4" id="KW-1185">Reference proteome</keyword>
<keyword evidence="2" id="KW-0732">Signal</keyword>
<evidence type="ECO:0000256" key="2">
    <source>
        <dbReference type="SAM" id="SignalP"/>
    </source>
</evidence>
<keyword evidence="1" id="KW-1133">Transmembrane helix</keyword>
<dbReference type="EMBL" id="CAJJDN010000145">
    <property type="protein sequence ID" value="CAD8123508.1"/>
    <property type="molecule type" value="Genomic_DNA"/>
</dbReference>
<feature type="chain" id="PRO_5035905823" description="Transmembrane protein" evidence="2">
    <location>
        <begin position="21"/>
        <end position="1470"/>
    </location>
</feature>
<name>A0A8S1R718_9CILI</name>
<evidence type="ECO:0000313" key="3">
    <source>
        <dbReference type="EMBL" id="CAD8123508.1"/>
    </source>
</evidence>
<gene>
    <name evidence="3" type="ORF">PSON_ATCC_30995.1.T1450054</name>
</gene>
<feature type="transmembrane region" description="Helical" evidence="1">
    <location>
        <begin position="1435"/>
        <end position="1457"/>
    </location>
</feature>
<evidence type="ECO:0000256" key="1">
    <source>
        <dbReference type="SAM" id="Phobius"/>
    </source>
</evidence>
<keyword evidence="1" id="KW-0812">Transmembrane</keyword>
<dbReference type="OrthoDB" id="290788at2759"/>
<proteinExistence type="predicted"/>
<evidence type="ECO:0000313" key="4">
    <source>
        <dbReference type="Proteomes" id="UP000692954"/>
    </source>
</evidence>
<evidence type="ECO:0008006" key="5">
    <source>
        <dbReference type="Google" id="ProtNLM"/>
    </source>
</evidence>
<comment type="caution">
    <text evidence="3">The sequence shown here is derived from an EMBL/GenBank/DDBJ whole genome shotgun (WGS) entry which is preliminary data.</text>
</comment>
<reference evidence="3" key="1">
    <citation type="submission" date="2021-01" db="EMBL/GenBank/DDBJ databases">
        <authorList>
            <consortium name="Genoscope - CEA"/>
            <person name="William W."/>
        </authorList>
    </citation>
    <scope>NUCLEOTIDE SEQUENCE</scope>
</reference>
<organism evidence="3 4">
    <name type="scientific">Paramecium sonneborni</name>
    <dbReference type="NCBI Taxonomy" id="65129"/>
    <lineage>
        <taxon>Eukaryota</taxon>
        <taxon>Sar</taxon>
        <taxon>Alveolata</taxon>
        <taxon>Ciliophora</taxon>
        <taxon>Intramacronucleata</taxon>
        <taxon>Oligohymenophorea</taxon>
        <taxon>Peniculida</taxon>
        <taxon>Parameciidae</taxon>
        <taxon>Paramecium</taxon>
    </lineage>
</organism>
<keyword evidence="1" id="KW-0472">Membrane</keyword>
<feature type="signal peptide" evidence="2">
    <location>
        <begin position="1"/>
        <end position="20"/>
    </location>
</feature>